<evidence type="ECO:0000313" key="1">
    <source>
        <dbReference type="EMBL" id="KAG0411931.1"/>
    </source>
</evidence>
<protein>
    <submittedName>
        <fullName evidence="1">Uncharacterized protein</fullName>
    </submittedName>
</protein>
<dbReference type="EMBL" id="JABSTQ010011392">
    <property type="protein sequence ID" value="KAG0411931.1"/>
    <property type="molecule type" value="Genomic_DNA"/>
</dbReference>
<organism evidence="1 2">
    <name type="scientific">Ixodes persulcatus</name>
    <name type="common">Taiga tick</name>
    <dbReference type="NCBI Taxonomy" id="34615"/>
    <lineage>
        <taxon>Eukaryota</taxon>
        <taxon>Metazoa</taxon>
        <taxon>Ecdysozoa</taxon>
        <taxon>Arthropoda</taxon>
        <taxon>Chelicerata</taxon>
        <taxon>Arachnida</taxon>
        <taxon>Acari</taxon>
        <taxon>Parasitiformes</taxon>
        <taxon>Ixodida</taxon>
        <taxon>Ixodoidea</taxon>
        <taxon>Ixodidae</taxon>
        <taxon>Ixodinae</taxon>
        <taxon>Ixodes</taxon>
    </lineage>
</organism>
<sequence>MLEPDGLRRLKDQTRLCGSKPIFTNDEGEDVVFQNRGLDDCRDWANGDLKQSCTRWEYGGTSYNCQWRLSPGM</sequence>
<dbReference type="Proteomes" id="UP000805193">
    <property type="component" value="Unassembled WGS sequence"/>
</dbReference>
<evidence type="ECO:0000313" key="2">
    <source>
        <dbReference type="Proteomes" id="UP000805193"/>
    </source>
</evidence>
<reference evidence="1 2" key="1">
    <citation type="journal article" date="2020" name="Cell">
        <title>Large-Scale Comparative Analyses of Tick Genomes Elucidate Their Genetic Diversity and Vector Capacities.</title>
        <authorList>
            <consortium name="Tick Genome and Microbiome Consortium (TIGMIC)"/>
            <person name="Jia N."/>
            <person name="Wang J."/>
            <person name="Shi W."/>
            <person name="Du L."/>
            <person name="Sun Y."/>
            <person name="Zhan W."/>
            <person name="Jiang J.F."/>
            <person name="Wang Q."/>
            <person name="Zhang B."/>
            <person name="Ji P."/>
            <person name="Bell-Sakyi L."/>
            <person name="Cui X.M."/>
            <person name="Yuan T.T."/>
            <person name="Jiang B.G."/>
            <person name="Yang W.F."/>
            <person name="Lam T.T."/>
            <person name="Chang Q.C."/>
            <person name="Ding S.J."/>
            <person name="Wang X.J."/>
            <person name="Zhu J.G."/>
            <person name="Ruan X.D."/>
            <person name="Zhao L."/>
            <person name="Wei J.T."/>
            <person name="Ye R.Z."/>
            <person name="Que T.C."/>
            <person name="Du C.H."/>
            <person name="Zhou Y.H."/>
            <person name="Cheng J.X."/>
            <person name="Dai P.F."/>
            <person name="Guo W.B."/>
            <person name="Han X.H."/>
            <person name="Huang E.J."/>
            <person name="Li L.F."/>
            <person name="Wei W."/>
            <person name="Gao Y.C."/>
            <person name="Liu J.Z."/>
            <person name="Shao H.Z."/>
            <person name="Wang X."/>
            <person name="Wang C.C."/>
            <person name="Yang T.C."/>
            <person name="Huo Q.B."/>
            <person name="Li W."/>
            <person name="Chen H.Y."/>
            <person name="Chen S.E."/>
            <person name="Zhou L.G."/>
            <person name="Ni X.B."/>
            <person name="Tian J.H."/>
            <person name="Sheng Y."/>
            <person name="Liu T."/>
            <person name="Pan Y.S."/>
            <person name="Xia L.Y."/>
            <person name="Li J."/>
            <person name="Zhao F."/>
            <person name="Cao W.C."/>
        </authorList>
    </citation>
    <scope>NUCLEOTIDE SEQUENCE [LARGE SCALE GENOMIC DNA]</scope>
    <source>
        <strain evidence="1">Iper-2018</strain>
    </source>
</reference>
<keyword evidence="2" id="KW-1185">Reference proteome</keyword>
<gene>
    <name evidence="1" type="ORF">HPB47_010957</name>
</gene>
<accession>A0AC60NXX5</accession>
<comment type="caution">
    <text evidence="1">The sequence shown here is derived from an EMBL/GenBank/DDBJ whole genome shotgun (WGS) entry which is preliminary data.</text>
</comment>
<proteinExistence type="predicted"/>
<name>A0AC60NXX5_IXOPE</name>